<protein>
    <submittedName>
        <fullName evidence="1">Uncharacterized protein</fullName>
    </submittedName>
</protein>
<proteinExistence type="predicted"/>
<gene>
    <name evidence="1" type="ORF">GCM10010178_75120</name>
</gene>
<dbReference type="Proteomes" id="UP000649573">
    <property type="component" value="Unassembled WGS sequence"/>
</dbReference>
<evidence type="ECO:0000313" key="1">
    <source>
        <dbReference type="EMBL" id="GGU72459.1"/>
    </source>
</evidence>
<sequence>MPAHRPSHVPSGRPLWSLLEDAVVDNGVDGEALTVRGRWGDIVVADPNPVVREALRRMTLGPVALENIWPLNENFARWKAGSGPCTEWRRLKRTLDQLGGVVVPSLGHLDGAGPILSVIAVAHDAVFTLPHVDDDQPVRLRPEAVIEGLNGDQVLVVPGLRYQVVLHREPATAVAKALLAGDTTITEISGSLQLDRPVVADVVAYLTGAGFTLPGRSLPPNADE</sequence>
<accession>A0ABQ2V9V9</accession>
<dbReference type="RefSeq" id="WP_189258532.1">
    <property type="nucleotide sequence ID" value="NZ_BMRE01000051.1"/>
</dbReference>
<dbReference type="EMBL" id="BMRE01000051">
    <property type="protein sequence ID" value="GGU72459.1"/>
    <property type="molecule type" value="Genomic_DNA"/>
</dbReference>
<comment type="caution">
    <text evidence="1">The sequence shown here is derived from an EMBL/GenBank/DDBJ whole genome shotgun (WGS) entry which is preliminary data.</text>
</comment>
<keyword evidence="2" id="KW-1185">Reference proteome</keyword>
<evidence type="ECO:0000313" key="2">
    <source>
        <dbReference type="Proteomes" id="UP000649573"/>
    </source>
</evidence>
<organism evidence="1 2">
    <name type="scientific">Lentzea flava</name>
    <dbReference type="NCBI Taxonomy" id="103732"/>
    <lineage>
        <taxon>Bacteria</taxon>
        <taxon>Bacillati</taxon>
        <taxon>Actinomycetota</taxon>
        <taxon>Actinomycetes</taxon>
        <taxon>Pseudonocardiales</taxon>
        <taxon>Pseudonocardiaceae</taxon>
        <taxon>Lentzea</taxon>
    </lineage>
</organism>
<name>A0ABQ2V9V9_9PSEU</name>
<reference evidence="2" key="1">
    <citation type="journal article" date="2019" name="Int. J. Syst. Evol. Microbiol.">
        <title>The Global Catalogue of Microorganisms (GCM) 10K type strain sequencing project: providing services to taxonomists for standard genome sequencing and annotation.</title>
        <authorList>
            <consortium name="The Broad Institute Genomics Platform"/>
            <consortium name="The Broad Institute Genome Sequencing Center for Infectious Disease"/>
            <person name="Wu L."/>
            <person name="Ma J."/>
        </authorList>
    </citation>
    <scope>NUCLEOTIDE SEQUENCE [LARGE SCALE GENOMIC DNA]</scope>
    <source>
        <strain evidence="2">JCM 3296</strain>
    </source>
</reference>